<sequence length="86" mass="9457">MSTFIEITYISQFDIQPNGCIGVRKTTDVLKDGVVISSTYWRTVLAPNDPTASTVLDEAYYASIATYAWSQPSPQPYDPNPPQPGV</sequence>
<organism evidence="1">
    <name type="scientific">uncultured Caudovirales phage</name>
    <dbReference type="NCBI Taxonomy" id="2100421"/>
    <lineage>
        <taxon>Viruses</taxon>
        <taxon>Duplodnaviria</taxon>
        <taxon>Heunggongvirae</taxon>
        <taxon>Uroviricota</taxon>
        <taxon>Caudoviricetes</taxon>
        <taxon>Peduoviridae</taxon>
        <taxon>Maltschvirus</taxon>
        <taxon>Maltschvirus maltsch</taxon>
    </lineage>
</organism>
<dbReference type="EMBL" id="LR796244">
    <property type="protein sequence ID" value="CAB4130652.1"/>
    <property type="molecule type" value="Genomic_DNA"/>
</dbReference>
<reference evidence="1" key="1">
    <citation type="submission" date="2020-04" db="EMBL/GenBank/DDBJ databases">
        <authorList>
            <person name="Chiriac C."/>
            <person name="Salcher M."/>
            <person name="Ghai R."/>
            <person name="Kavagutti S V."/>
        </authorList>
    </citation>
    <scope>NUCLEOTIDE SEQUENCE</scope>
</reference>
<name>A0A6J5LB10_9CAUD</name>
<protein>
    <submittedName>
        <fullName evidence="1">Uncharacterized protein</fullName>
    </submittedName>
</protein>
<gene>
    <name evidence="1" type="ORF">UFOVP123_22</name>
</gene>
<accession>A0A6J5LB10</accession>
<proteinExistence type="predicted"/>
<evidence type="ECO:0000313" key="1">
    <source>
        <dbReference type="EMBL" id="CAB4130652.1"/>
    </source>
</evidence>